<keyword evidence="4" id="KW-0143">Chaperone</keyword>
<dbReference type="Pfam" id="PF02623">
    <property type="entry name" value="FliW"/>
    <property type="match status" value="1"/>
</dbReference>
<organism evidence="5 6">
    <name type="scientific">Bacillus daqingensis</name>
    <dbReference type="NCBI Taxonomy" id="872396"/>
    <lineage>
        <taxon>Bacteria</taxon>
        <taxon>Bacillati</taxon>
        <taxon>Bacillota</taxon>
        <taxon>Bacilli</taxon>
        <taxon>Bacillales</taxon>
        <taxon>Bacillaceae</taxon>
        <taxon>Bacillus</taxon>
    </lineage>
</organism>
<dbReference type="Gene3D" id="2.30.290.10">
    <property type="entry name" value="BH3618-like"/>
    <property type="match status" value="1"/>
</dbReference>
<dbReference type="NCBIfam" id="NF009793">
    <property type="entry name" value="PRK13285.1-1"/>
    <property type="match status" value="1"/>
</dbReference>
<keyword evidence="1 4" id="KW-0963">Cytoplasm</keyword>
<evidence type="ECO:0000313" key="5">
    <source>
        <dbReference type="EMBL" id="MFC4736957.1"/>
    </source>
</evidence>
<sequence length="147" mass="16357">MQIETKYSGTVDINEANITVFPSGIPSFEAEKQFVLLPFAEETGPFYILQSIATAELAFIVMNPFTFFPDYEVELSDQTLEALHVSAEEDVSLFVMLTLKDSWQDSSANLRGPIVINHETRLGRQIVLAESSYSTKHALPVPAKEGK</sequence>
<dbReference type="EMBL" id="JBHSGK010000011">
    <property type="protein sequence ID" value="MFC4736957.1"/>
    <property type="molecule type" value="Genomic_DNA"/>
</dbReference>
<keyword evidence="6" id="KW-1185">Reference proteome</keyword>
<keyword evidence="3 4" id="KW-0810">Translation regulation</keyword>
<evidence type="ECO:0000256" key="2">
    <source>
        <dbReference type="ARBA" id="ARBA00022795"/>
    </source>
</evidence>
<evidence type="ECO:0000313" key="6">
    <source>
        <dbReference type="Proteomes" id="UP001595896"/>
    </source>
</evidence>
<dbReference type="PANTHER" id="PTHR39190:SF1">
    <property type="entry name" value="FLAGELLAR ASSEMBLY FACTOR FLIW"/>
    <property type="match status" value="1"/>
</dbReference>
<evidence type="ECO:0000256" key="3">
    <source>
        <dbReference type="ARBA" id="ARBA00022845"/>
    </source>
</evidence>
<dbReference type="Proteomes" id="UP001595896">
    <property type="component" value="Unassembled WGS sequence"/>
</dbReference>
<protein>
    <recommendedName>
        <fullName evidence="4">Flagellar assembly factor FliW</fullName>
    </recommendedName>
</protein>
<gene>
    <name evidence="4 5" type="primary">fliW</name>
    <name evidence="5" type="ORF">ACFO4L_10200</name>
</gene>
<evidence type="ECO:0000256" key="1">
    <source>
        <dbReference type="ARBA" id="ARBA00022490"/>
    </source>
</evidence>
<proteinExistence type="inferred from homology"/>
<dbReference type="PANTHER" id="PTHR39190">
    <property type="entry name" value="FLAGELLAR ASSEMBLY FACTOR FLIW"/>
    <property type="match status" value="1"/>
</dbReference>
<name>A0ABV9NXV3_9BACI</name>
<comment type="function">
    <text evidence="4">Acts as an anti-CsrA protein, binds CsrA and prevents it from repressing translation of its target genes, one of which is flagellin. Binds to flagellin and participates in the assembly of the flagellum.</text>
</comment>
<dbReference type="InterPro" id="IPR024046">
    <property type="entry name" value="Flagellar_assmbl_FliW_dom_sf"/>
</dbReference>
<keyword evidence="5" id="KW-0966">Cell projection</keyword>
<reference evidence="6" key="1">
    <citation type="journal article" date="2019" name="Int. J. Syst. Evol. Microbiol.">
        <title>The Global Catalogue of Microorganisms (GCM) 10K type strain sequencing project: providing services to taxonomists for standard genome sequencing and annotation.</title>
        <authorList>
            <consortium name="The Broad Institute Genomics Platform"/>
            <consortium name="The Broad Institute Genome Sequencing Center for Infectious Disease"/>
            <person name="Wu L."/>
            <person name="Ma J."/>
        </authorList>
    </citation>
    <scope>NUCLEOTIDE SEQUENCE [LARGE SCALE GENOMIC DNA]</scope>
    <source>
        <strain evidence="6">JCM 12165</strain>
    </source>
</reference>
<comment type="caution">
    <text evidence="5">The sequence shown here is derived from an EMBL/GenBank/DDBJ whole genome shotgun (WGS) entry which is preliminary data.</text>
</comment>
<dbReference type="SUPFAM" id="SSF141457">
    <property type="entry name" value="BH3618-like"/>
    <property type="match status" value="1"/>
</dbReference>
<keyword evidence="5" id="KW-0282">Flagellum</keyword>
<accession>A0ABV9NXV3</accession>
<evidence type="ECO:0000256" key="4">
    <source>
        <dbReference type="HAMAP-Rule" id="MF_01185"/>
    </source>
</evidence>
<dbReference type="InterPro" id="IPR003775">
    <property type="entry name" value="Flagellar_assembly_factor_FliW"/>
</dbReference>
<keyword evidence="2 4" id="KW-1005">Bacterial flagellum biogenesis</keyword>
<comment type="subcellular location">
    <subcellularLocation>
        <location evidence="4">Cytoplasm</location>
    </subcellularLocation>
</comment>
<dbReference type="RefSeq" id="WP_377909570.1">
    <property type="nucleotide sequence ID" value="NZ_JBHSGK010000011.1"/>
</dbReference>
<comment type="similarity">
    <text evidence="4">Belongs to the FliW family.</text>
</comment>
<keyword evidence="5" id="KW-0969">Cilium</keyword>
<comment type="subunit">
    <text evidence="4">Interacts with translational regulator CsrA and flagellin(s).</text>
</comment>
<dbReference type="HAMAP" id="MF_01185">
    <property type="entry name" value="FliW"/>
    <property type="match status" value="1"/>
</dbReference>